<feature type="domain" description="DNA polymerase III beta sliding clamp C-terminal" evidence="13">
    <location>
        <begin position="247"/>
        <end position="371"/>
    </location>
</feature>
<dbReference type="PIRSF" id="PIRSF000804">
    <property type="entry name" value="DNA_pol_III_b"/>
    <property type="match status" value="1"/>
</dbReference>
<evidence type="ECO:0000256" key="7">
    <source>
        <dbReference type="ARBA" id="ARBA00022705"/>
    </source>
</evidence>
<keyword evidence="4 10" id="KW-0963">Cytoplasm</keyword>
<evidence type="ECO:0000256" key="4">
    <source>
        <dbReference type="ARBA" id="ARBA00022490"/>
    </source>
</evidence>
<dbReference type="GO" id="GO:0003677">
    <property type="term" value="F:DNA binding"/>
    <property type="evidence" value="ECO:0007669"/>
    <property type="project" value="UniProtKB-UniRule"/>
</dbReference>
<dbReference type="Pfam" id="PF02767">
    <property type="entry name" value="DNA_pol3_beta_2"/>
    <property type="match status" value="1"/>
</dbReference>
<sequence>MKFNVSSTDLLQGLLSVSRVIATKSTFPILDNFMFQLEGKSLTVTASDSETTLKTIITIEDVAEGGEITIPAKLLTDTLKELPAQPVEFATDPERSVVNISWMSGSARIPYGPSDEYPELPGLENAVKLTFKASVLTDGINSTIYATAEEELRPVMNGIYFDITPENTTLVASNAHKLVCYTRNDVKGSDAATFILPKKPANILKNNLAKLADETVEVSFDKKNAMFKFDNTLMVCRLVDGTYPAYKSVIPKNNTNVITVARTELLNASRRVAVCSNQATGQIIFKLTDNMLEITAQDLDFSMSAQEKLACEYGGTPMEIGFKSTFLIEILSNFAYDTICIKLADPNRAALIQPAVQSEPEEEICALLMPMRINN</sequence>
<dbReference type="SMART" id="SM00480">
    <property type="entry name" value="POL3Bc"/>
    <property type="match status" value="1"/>
</dbReference>
<evidence type="ECO:0000256" key="2">
    <source>
        <dbReference type="ARBA" id="ARBA00010752"/>
    </source>
</evidence>
<evidence type="ECO:0000256" key="6">
    <source>
        <dbReference type="ARBA" id="ARBA00022695"/>
    </source>
</evidence>
<evidence type="ECO:0000256" key="10">
    <source>
        <dbReference type="PIRNR" id="PIRNR000804"/>
    </source>
</evidence>
<evidence type="ECO:0000256" key="8">
    <source>
        <dbReference type="ARBA" id="ARBA00022932"/>
    </source>
</evidence>
<dbReference type="SUPFAM" id="SSF55979">
    <property type="entry name" value="DNA clamp"/>
    <property type="match status" value="3"/>
</dbReference>
<dbReference type="InterPro" id="IPR022637">
    <property type="entry name" value="DNA_polIII_beta_cen"/>
</dbReference>
<comment type="function">
    <text evidence="10">Confers DNA tethering and processivity to DNA polymerases and other proteins. Acts as a clamp, forming a ring around DNA (a reaction catalyzed by the clamp-loading complex) which diffuses in an ATP-independent manner freely and bidirectionally along dsDNA. Initially characterized for its ability to contact the catalytic subunit of DNA polymerase III (Pol III), a complex, multichain enzyme responsible for most of the replicative synthesis in bacteria; Pol III exhibits 3'-5' exonuclease proofreading activity. The beta chain is required for initiation of replication as well as for processivity of DNA replication.</text>
</comment>
<dbReference type="GO" id="GO:0009360">
    <property type="term" value="C:DNA polymerase III complex"/>
    <property type="evidence" value="ECO:0007669"/>
    <property type="project" value="InterPro"/>
</dbReference>
<evidence type="ECO:0000256" key="5">
    <source>
        <dbReference type="ARBA" id="ARBA00022679"/>
    </source>
</evidence>
<dbReference type="AlphaFoldDB" id="A0A9D9GYA2"/>
<comment type="similarity">
    <text evidence="2 10">Belongs to the beta sliding clamp family.</text>
</comment>
<evidence type="ECO:0000313" key="14">
    <source>
        <dbReference type="EMBL" id="MBO8429214.1"/>
    </source>
</evidence>
<evidence type="ECO:0000256" key="1">
    <source>
        <dbReference type="ARBA" id="ARBA00004496"/>
    </source>
</evidence>
<reference evidence="14" key="2">
    <citation type="journal article" date="2021" name="PeerJ">
        <title>Extensive microbial diversity within the chicken gut microbiome revealed by metagenomics and culture.</title>
        <authorList>
            <person name="Gilroy R."/>
            <person name="Ravi A."/>
            <person name="Getino M."/>
            <person name="Pursley I."/>
            <person name="Horton D.L."/>
            <person name="Alikhan N.F."/>
            <person name="Baker D."/>
            <person name="Gharbi K."/>
            <person name="Hall N."/>
            <person name="Watson M."/>
            <person name="Adriaenssens E.M."/>
            <person name="Foster-Nyarko E."/>
            <person name="Jarju S."/>
            <person name="Secka A."/>
            <person name="Antonio M."/>
            <person name="Oren A."/>
            <person name="Chaudhuri R.R."/>
            <person name="La Ragione R."/>
            <person name="Hildebrand F."/>
            <person name="Pallen M.J."/>
        </authorList>
    </citation>
    <scope>NUCLEOTIDE SEQUENCE</scope>
    <source>
        <strain evidence="14">15467</strain>
    </source>
</reference>
<dbReference type="GO" id="GO:0006271">
    <property type="term" value="P:DNA strand elongation involved in DNA replication"/>
    <property type="evidence" value="ECO:0007669"/>
    <property type="project" value="TreeGrafter"/>
</dbReference>
<dbReference type="InterPro" id="IPR001001">
    <property type="entry name" value="DNA_polIII_beta"/>
</dbReference>
<keyword evidence="5 10" id="KW-0808">Transferase</keyword>
<dbReference type="EMBL" id="JADINB010000103">
    <property type="protein sequence ID" value="MBO8429214.1"/>
    <property type="molecule type" value="Genomic_DNA"/>
</dbReference>
<feature type="domain" description="DNA polymerase III beta sliding clamp central" evidence="12">
    <location>
        <begin position="132"/>
        <end position="244"/>
    </location>
</feature>
<reference evidence="14" key="1">
    <citation type="submission" date="2020-10" db="EMBL/GenBank/DDBJ databases">
        <authorList>
            <person name="Gilroy R."/>
        </authorList>
    </citation>
    <scope>NUCLEOTIDE SEQUENCE</scope>
    <source>
        <strain evidence="14">15467</strain>
    </source>
</reference>
<name>A0A9D9GYA2_9BACT</name>
<dbReference type="CDD" id="cd00140">
    <property type="entry name" value="beta_clamp"/>
    <property type="match status" value="1"/>
</dbReference>
<keyword evidence="9" id="KW-0238">DNA-binding</keyword>
<gene>
    <name evidence="14" type="primary">dnaN</name>
    <name evidence="14" type="ORF">IAC68_04700</name>
</gene>
<dbReference type="Gene3D" id="3.70.10.10">
    <property type="match status" value="1"/>
</dbReference>
<dbReference type="GO" id="GO:0008408">
    <property type="term" value="F:3'-5' exonuclease activity"/>
    <property type="evidence" value="ECO:0007669"/>
    <property type="project" value="InterPro"/>
</dbReference>
<dbReference type="Pfam" id="PF02768">
    <property type="entry name" value="DNA_pol3_beta_3"/>
    <property type="match status" value="1"/>
</dbReference>
<evidence type="ECO:0000259" key="11">
    <source>
        <dbReference type="Pfam" id="PF00712"/>
    </source>
</evidence>
<evidence type="ECO:0000313" key="15">
    <source>
        <dbReference type="Proteomes" id="UP000823635"/>
    </source>
</evidence>
<dbReference type="NCBIfam" id="TIGR00663">
    <property type="entry name" value="dnan"/>
    <property type="match status" value="1"/>
</dbReference>
<evidence type="ECO:0000259" key="12">
    <source>
        <dbReference type="Pfam" id="PF02767"/>
    </source>
</evidence>
<dbReference type="GO" id="GO:0005737">
    <property type="term" value="C:cytoplasm"/>
    <property type="evidence" value="ECO:0007669"/>
    <property type="project" value="UniProtKB-SubCell"/>
</dbReference>
<accession>A0A9D9GYA2</accession>
<dbReference type="InterPro" id="IPR022635">
    <property type="entry name" value="DNA_polIII_beta_C"/>
</dbReference>
<dbReference type="Proteomes" id="UP000823635">
    <property type="component" value="Unassembled WGS sequence"/>
</dbReference>
<dbReference type="PANTHER" id="PTHR30478:SF0">
    <property type="entry name" value="BETA SLIDING CLAMP"/>
    <property type="match status" value="1"/>
</dbReference>
<dbReference type="Pfam" id="PF00712">
    <property type="entry name" value="DNA_pol3_beta"/>
    <property type="match status" value="1"/>
</dbReference>
<protein>
    <recommendedName>
        <fullName evidence="3 10">Beta sliding clamp</fullName>
    </recommendedName>
</protein>
<comment type="subcellular location">
    <subcellularLocation>
        <location evidence="1 10">Cytoplasm</location>
    </subcellularLocation>
</comment>
<dbReference type="PANTHER" id="PTHR30478">
    <property type="entry name" value="DNA POLYMERASE III SUBUNIT BETA"/>
    <property type="match status" value="1"/>
</dbReference>
<keyword evidence="7 10" id="KW-0235">DNA replication</keyword>
<dbReference type="InterPro" id="IPR022634">
    <property type="entry name" value="DNA_polIII_beta_N"/>
</dbReference>
<feature type="domain" description="DNA polymerase III beta sliding clamp N-terminal" evidence="11">
    <location>
        <begin position="1"/>
        <end position="121"/>
    </location>
</feature>
<evidence type="ECO:0000256" key="3">
    <source>
        <dbReference type="ARBA" id="ARBA00021035"/>
    </source>
</evidence>
<dbReference type="InterPro" id="IPR046938">
    <property type="entry name" value="DNA_clamp_sf"/>
</dbReference>
<evidence type="ECO:0000256" key="9">
    <source>
        <dbReference type="ARBA" id="ARBA00023125"/>
    </source>
</evidence>
<dbReference type="Gene3D" id="3.10.150.10">
    <property type="entry name" value="DNA Polymerase III, subunit A, domain 2"/>
    <property type="match status" value="1"/>
</dbReference>
<comment type="subunit">
    <text evidence="10">Forms a ring-shaped head-to-tail homodimer around DNA.</text>
</comment>
<organism evidence="14 15">
    <name type="scientific">Candidatus Egerieousia excrementavium</name>
    <dbReference type="NCBI Taxonomy" id="2840778"/>
    <lineage>
        <taxon>Bacteria</taxon>
        <taxon>Pseudomonadati</taxon>
        <taxon>Bacteroidota</taxon>
        <taxon>Bacteroidia</taxon>
        <taxon>Bacteroidales</taxon>
        <taxon>Candidatus Egerieousia</taxon>
    </lineage>
</organism>
<proteinExistence type="inferred from homology"/>
<keyword evidence="8 10" id="KW-0239">DNA-directed DNA polymerase</keyword>
<comment type="caution">
    <text evidence="14">The sequence shown here is derived from an EMBL/GenBank/DDBJ whole genome shotgun (WGS) entry which is preliminary data.</text>
</comment>
<keyword evidence="6 10" id="KW-0548">Nucleotidyltransferase</keyword>
<evidence type="ECO:0000259" key="13">
    <source>
        <dbReference type="Pfam" id="PF02768"/>
    </source>
</evidence>
<dbReference type="GO" id="GO:0003887">
    <property type="term" value="F:DNA-directed DNA polymerase activity"/>
    <property type="evidence" value="ECO:0007669"/>
    <property type="project" value="UniProtKB-UniRule"/>
</dbReference>